<name>A0A074LEK9_9BACT</name>
<keyword evidence="2" id="KW-1185">Reference proteome</keyword>
<reference evidence="1 2" key="1">
    <citation type="submission" date="2014-04" db="EMBL/GenBank/DDBJ databases">
        <title>Characterization and application of a salt tolerant electro-active bacterium.</title>
        <authorList>
            <person name="Yang L."/>
            <person name="Wei S."/>
            <person name="Tay Q.X.M."/>
        </authorList>
    </citation>
    <scope>NUCLEOTIDE SEQUENCE [LARGE SCALE GENOMIC DNA]</scope>
    <source>
        <strain evidence="1 2">LY1</strain>
    </source>
</reference>
<dbReference type="EMBL" id="JMIH01000028">
    <property type="protein sequence ID" value="KEO72212.1"/>
    <property type="molecule type" value="Genomic_DNA"/>
</dbReference>
<comment type="caution">
    <text evidence="1">The sequence shown here is derived from an EMBL/GenBank/DDBJ whole genome shotgun (WGS) entry which is preliminary data.</text>
</comment>
<accession>A0A074LEK9</accession>
<gene>
    <name evidence="1" type="ORF">EL17_20120</name>
</gene>
<evidence type="ECO:0000313" key="2">
    <source>
        <dbReference type="Proteomes" id="UP000027821"/>
    </source>
</evidence>
<sequence>MLFFLLSLYNFQRALEFLVKENSLNIPLKKIQRFLRFSQKDGASTGSIRGGHRRAIGEPRVEKPKIDCNGGKIV</sequence>
<dbReference type="Proteomes" id="UP000027821">
    <property type="component" value="Unassembled WGS sequence"/>
</dbReference>
<evidence type="ECO:0000313" key="1">
    <source>
        <dbReference type="EMBL" id="KEO72212.1"/>
    </source>
</evidence>
<proteinExistence type="predicted"/>
<organism evidence="1 2">
    <name type="scientific">Anditalea andensis</name>
    <dbReference type="NCBI Taxonomy" id="1048983"/>
    <lineage>
        <taxon>Bacteria</taxon>
        <taxon>Pseudomonadati</taxon>
        <taxon>Bacteroidota</taxon>
        <taxon>Cytophagia</taxon>
        <taxon>Cytophagales</taxon>
        <taxon>Cytophagaceae</taxon>
        <taxon>Anditalea</taxon>
    </lineage>
</organism>
<protein>
    <submittedName>
        <fullName evidence="1">Uncharacterized protein</fullName>
    </submittedName>
</protein>
<dbReference type="AlphaFoldDB" id="A0A074LEK9"/>